<keyword evidence="1" id="KW-0472">Membrane</keyword>
<gene>
    <name evidence="3" type="primary">xcpT_1</name>
    <name evidence="3" type="ORF">MFFC18_04750</name>
</gene>
<dbReference type="RefSeq" id="WP_075084765.1">
    <property type="nucleotide sequence ID" value="NZ_CP042912.1"/>
</dbReference>
<dbReference type="InterPro" id="IPR045584">
    <property type="entry name" value="Pilin-like"/>
</dbReference>
<dbReference type="SUPFAM" id="SSF54523">
    <property type="entry name" value="Pili subunits"/>
    <property type="match status" value="1"/>
</dbReference>
<dbReference type="AlphaFoldDB" id="A0A5B9P618"/>
<dbReference type="NCBIfam" id="TIGR04294">
    <property type="entry name" value="pre_pil_HX9DG"/>
    <property type="match status" value="1"/>
</dbReference>
<dbReference type="Proteomes" id="UP000322214">
    <property type="component" value="Chromosome"/>
</dbReference>
<evidence type="ECO:0000256" key="1">
    <source>
        <dbReference type="SAM" id="Phobius"/>
    </source>
</evidence>
<proteinExistence type="predicted"/>
<dbReference type="PANTHER" id="PTHR30093:SF2">
    <property type="entry name" value="TYPE II SECRETION SYSTEM PROTEIN H"/>
    <property type="match status" value="1"/>
</dbReference>
<feature type="transmembrane region" description="Helical" evidence="1">
    <location>
        <begin position="12"/>
        <end position="32"/>
    </location>
</feature>
<dbReference type="Gene3D" id="3.30.700.10">
    <property type="entry name" value="Glycoprotein, Type 4 Pilin"/>
    <property type="match status" value="1"/>
</dbReference>
<keyword evidence="4" id="KW-1185">Reference proteome</keyword>
<feature type="domain" description="DUF1559" evidence="2">
    <location>
        <begin position="33"/>
        <end position="320"/>
    </location>
</feature>
<protein>
    <submittedName>
        <fullName evidence="3">Type II secretion system protein G</fullName>
    </submittedName>
</protein>
<dbReference type="STRING" id="980251.GCA_001642875_02340"/>
<dbReference type="InterPro" id="IPR027558">
    <property type="entry name" value="Pre_pil_HX9DG_C"/>
</dbReference>
<dbReference type="PANTHER" id="PTHR30093">
    <property type="entry name" value="GENERAL SECRETION PATHWAY PROTEIN G"/>
    <property type="match status" value="1"/>
</dbReference>
<accession>A0A5B9P618</accession>
<organism evidence="3 4">
    <name type="scientific">Mariniblastus fucicola</name>
    <dbReference type="NCBI Taxonomy" id="980251"/>
    <lineage>
        <taxon>Bacteria</taxon>
        <taxon>Pseudomonadati</taxon>
        <taxon>Planctomycetota</taxon>
        <taxon>Planctomycetia</taxon>
        <taxon>Pirellulales</taxon>
        <taxon>Pirellulaceae</taxon>
        <taxon>Mariniblastus</taxon>
    </lineage>
</organism>
<keyword evidence="1" id="KW-0812">Transmembrane</keyword>
<dbReference type="EMBL" id="CP042912">
    <property type="protein sequence ID" value="QEG20625.1"/>
    <property type="molecule type" value="Genomic_DNA"/>
</dbReference>
<dbReference type="Pfam" id="PF07963">
    <property type="entry name" value="N_methyl"/>
    <property type="match status" value="1"/>
</dbReference>
<evidence type="ECO:0000313" key="3">
    <source>
        <dbReference type="EMBL" id="QEG20625.1"/>
    </source>
</evidence>
<dbReference type="InterPro" id="IPR012902">
    <property type="entry name" value="N_methyl_site"/>
</dbReference>
<dbReference type="Pfam" id="PF07596">
    <property type="entry name" value="SBP_bac_10"/>
    <property type="match status" value="1"/>
</dbReference>
<reference evidence="3 4" key="1">
    <citation type="submission" date="2019-08" db="EMBL/GenBank/DDBJ databases">
        <title>Deep-cultivation of Planctomycetes and their phenomic and genomic characterization uncovers novel biology.</title>
        <authorList>
            <person name="Wiegand S."/>
            <person name="Jogler M."/>
            <person name="Boedeker C."/>
            <person name="Pinto D."/>
            <person name="Vollmers J."/>
            <person name="Rivas-Marin E."/>
            <person name="Kohn T."/>
            <person name="Peeters S.H."/>
            <person name="Heuer A."/>
            <person name="Rast P."/>
            <person name="Oberbeckmann S."/>
            <person name="Bunk B."/>
            <person name="Jeske O."/>
            <person name="Meyerdierks A."/>
            <person name="Storesund J.E."/>
            <person name="Kallscheuer N."/>
            <person name="Luecker S."/>
            <person name="Lage O.M."/>
            <person name="Pohl T."/>
            <person name="Merkel B.J."/>
            <person name="Hornburger P."/>
            <person name="Mueller R.-W."/>
            <person name="Bruemmer F."/>
            <person name="Labrenz M."/>
            <person name="Spormann A.M."/>
            <person name="Op den Camp H."/>
            <person name="Overmann J."/>
            <person name="Amann R."/>
            <person name="Jetten M.S.M."/>
            <person name="Mascher T."/>
            <person name="Medema M.H."/>
            <person name="Devos D.P."/>
            <person name="Kaster A.-K."/>
            <person name="Ovreas L."/>
            <person name="Rohde M."/>
            <person name="Galperin M.Y."/>
            <person name="Jogler C."/>
        </authorList>
    </citation>
    <scope>NUCLEOTIDE SEQUENCE [LARGE SCALE GENOMIC DNA]</scope>
    <source>
        <strain evidence="3 4">FC18</strain>
    </source>
</reference>
<keyword evidence="1" id="KW-1133">Transmembrane helix</keyword>
<name>A0A5B9P618_9BACT</name>
<dbReference type="KEGG" id="mff:MFFC18_04750"/>
<sequence>MKSSSRTGFTLVELLVVIAIIGILIGMLLPAVQAVREAARRTQCMNQLRQIALASLNYESASMRFPSSGFQAAGFEAGGLVQPILGRENLGWGYQILAQIEQENLRKLRADGIGQGSLISAGTVPAYNCPSRDSERFLTDPSTGEVTALGDYAGFFVGLDFPTFVTEITIPWDGTIDFQPELDPEVQSESSRVWLGAITKAGHVQTDGSLLKNSRIGFGSLTDGSSNTLLYGEKAVLSTQYQPEGTYDTVPWEAQGYLASSYWSTMRTLGPAGTMVADNDFSYIDSAGYSEAHQKGFGSSHPGNVNFALCDGSTHSLTLDIGAYELYQLGHRSDGSVVDVTEF</sequence>
<dbReference type="OrthoDB" id="255848at2"/>
<evidence type="ECO:0000259" key="2">
    <source>
        <dbReference type="Pfam" id="PF07596"/>
    </source>
</evidence>
<dbReference type="PROSITE" id="PS00409">
    <property type="entry name" value="PROKAR_NTER_METHYL"/>
    <property type="match status" value="1"/>
</dbReference>
<dbReference type="NCBIfam" id="TIGR02532">
    <property type="entry name" value="IV_pilin_GFxxxE"/>
    <property type="match status" value="1"/>
</dbReference>
<evidence type="ECO:0000313" key="4">
    <source>
        <dbReference type="Proteomes" id="UP000322214"/>
    </source>
</evidence>
<dbReference type="InterPro" id="IPR011453">
    <property type="entry name" value="DUF1559"/>
</dbReference>